<reference evidence="3 4" key="1">
    <citation type="journal article" date="2017" name="Genome Biol. Evol.">
        <title>Phytophthora megakarya and P. palmivora, closely related causal agents of cacao black pod rot, underwent increases in genome sizes and gene numbers by different mechanisms.</title>
        <authorList>
            <person name="Ali S.S."/>
            <person name="Shao J."/>
            <person name="Lary D.J."/>
            <person name="Kronmiller B."/>
            <person name="Shen D."/>
            <person name="Strem M.D."/>
            <person name="Amoako-Attah I."/>
            <person name="Akrofi A.Y."/>
            <person name="Begoude B.A."/>
            <person name="Ten Hoopen G.M."/>
            <person name="Coulibaly K."/>
            <person name="Kebe B.I."/>
            <person name="Melnick R.L."/>
            <person name="Guiltinan M.J."/>
            <person name="Tyler B.M."/>
            <person name="Meinhardt L.W."/>
            <person name="Bailey B.A."/>
        </authorList>
    </citation>
    <scope>NUCLEOTIDE SEQUENCE [LARGE SCALE GENOMIC DNA]</scope>
    <source>
        <strain evidence="4">sbr112.9</strain>
    </source>
</reference>
<evidence type="ECO:0000313" key="3">
    <source>
        <dbReference type="EMBL" id="POM74783.1"/>
    </source>
</evidence>
<dbReference type="Proteomes" id="UP000237271">
    <property type="component" value="Unassembled WGS sequence"/>
</dbReference>
<feature type="non-terminal residue" evidence="3">
    <location>
        <position position="398"/>
    </location>
</feature>
<feature type="compositionally biased region" description="Basic and acidic residues" evidence="2">
    <location>
        <begin position="70"/>
        <end position="79"/>
    </location>
</feature>
<gene>
    <name evidence="3" type="ORF">PHPALM_8203</name>
</gene>
<evidence type="ECO:0000256" key="2">
    <source>
        <dbReference type="SAM" id="MobiDB-lite"/>
    </source>
</evidence>
<feature type="coiled-coil region" evidence="1">
    <location>
        <begin position="330"/>
        <end position="364"/>
    </location>
</feature>
<name>A0A2P4YAE4_9STRA</name>
<organism evidence="3 4">
    <name type="scientific">Phytophthora palmivora</name>
    <dbReference type="NCBI Taxonomy" id="4796"/>
    <lineage>
        <taxon>Eukaryota</taxon>
        <taxon>Sar</taxon>
        <taxon>Stramenopiles</taxon>
        <taxon>Oomycota</taxon>
        <taxon>Peronosporomycetes</taxon>
        <taxon>Peronosporales</taxon>
        <taxon>Peronosporaceae</taxon>
        <taxon>Phytophthora</taxon>
    </lineage>
</organism>
<sequence length="398" mass="43807">MGKSSPTDGKQASTSAQGAASSGNATPPAVDNTKQAGDPREAASGDASVSKSKVQDVKQILPSDASGKTPDVEMRKADGDTSADATTQEAGTADSESKAPEVNMEGAPEFKTPRHATLEDVRGLIFAGMLRQEEVDLPDFLVPECPPHWKLPDPPNLKTNAYLVGVPGIVNDIRSGAYAMEGYGGATTLIGFEELSDEDLRELKEICGVRGGVDVLNPRRSPLSSYELDNSLNSIGIRREMASLLRHFNSTRFAERVFKTTGYLRQVLGAYRSMRSLAVAQQGPTAIQQAVDIRRKIKELKRSWKFTCDYWFLELQEALGKLDSTKSEHKIALHEQKTRYQDEIDFLESERAELKARLARLVDSEAQVRILKSRLESATVDPWKFSDFLQEHTDFTGN</sequence>
<evidence type="ECO:0000256" key="1">
    <source>
        <dbReference type="SAM" id="Coils"/>
    </source>
</evidence>
<feature type="region of interest" description="Disordered" evidence="2">
    <location>
        <begin position="1"/>
        <end position="115"/>
    </location>
</feature>
<dbReference type="OrthoDB" id="129709at2759"/>
<dbReference type="EMBL" id="NCKW01004438">
    <property type="protein sequence ID" value="POM74783.1"/>
    <property type="molecule type" value="Genomic_DNA"/>
</dbReference>
<feature type="compositionally biased region" description="Polar residues" evidence="2">
    <location>
        <begin position="1"/>
        <end position="10"/>
    </location>
</feature>
<evidence type="ECO:0000313" key="4">
    <source>
        <dbReference type="Proteomes" id="UP000237271"/>
    </source>
</evidence>
<proteinExistence type="predicted"/>
<protein>
    <submittedName>
        <fullName evidence="3">Uncharacterized protein</fullName>
    </submittedName>
</protein>
<accession>A0A2P4YAE4</accession>
<keyword evidence="1" id="KW-0175">Coiled coil</keyword>
<keyword evidence="4" id="KW-1185">Reference proteome</keyword>
<feature type="compositionally biased region" description="Low complexity" evidence="2">
    <location>
        <begin position="11"/>
        <end position="26"/>
    </location>
</feature>
<comment type="caution">
    <text evidence="3">The sequence shown here is derived from an EMBL/GenBank/DDBJ whole genome shotgun (WGS) entry which is preliminary data.</text>
</comment>
<dbReference type="AlphaFoldDB" id="A0A2P4YAE4"/>